<accession>A0ABD5YP95</accession>
<reference evidence="1 2" key="1">
    <citation type="journal article" date="2019" name="Int. J. Syst. Evol. Microbiol.">
        <title>The Global Catalogue of Microorganisms (GCM) 10K type strain sequencing project: providing services to taxonomists for standard genome sequencing and annotation.</title>
        <authorList>
            <consortium name="The Broad Institute Genomics Platform"/>
            <consortium name="The Broad Institute Genome Sequencing Center for Infectious Disease"/>
            <person name="Wu L."/>
            <person name="Ma J."/>
        </authorList>
    </citation>
    <scope>NUCLEOTIDE SEQUENCE [LARGE SCALE GENOMIC DNA]</scope>
    <source>
        <strain evidence="1 2">RDMS1</strain>
    </source>
</reference>
<sequence>MVTVVAIDIDESLAVTMTEGASKPCAYTIVYKGEEVTQYETSADPRTIGGRIGLRNVICKRVPDYEKAAIDEALSEEIPKHTERLTEALGPQ</sequence>
<proteinExistence type="predicted"/>
<evidence type="ECO:0000313" key="1">
    <source>
        <dbReference type="EMBL" id="MFC7189031.1"/>
    </source>
</evidence>
<organism evidence="1 2">
    <name type="scientific">Halocatena marina</name>
    <dbReference type="NCBI Taxonomy" id="2934937"/>
    <lineage>
        <taxon>Archaea</taxon>
        <taxon>Methanobacteriati</taxon>
        <taxon>Methanobacteriota</taxon>
        <taxon>Stenosarchaea group</taxon>
        <taxon>Halobacteria</taxon>
        <taxon>Halobacteriales</taxon>
        <taxon>Natronomonadaceae</taxon>
        <taxon>Halocatena</taxon>
    </lineage>
</organism>
<dbReference type="AlphaFoldDB" id="A0ABD5YP95"/>
<name>A0ABD5YP95_9EURY</name>
<evidence type="ECO:0000313" key="2">
    <source>
        <dbReference type="Proteomes" id="UP001596417"/>
    </source>
</evidence>
<comment type="caution">
    <text evidence="1">The sequence shown here is derived from an EMBL/GenBank/DDBJ whole genome shotgun (WGS) entry which is preliminary data.</text>
</comment>
<dbReference type="GeneID" id="76198589"/>
<protein>
    <submittedName>
        <fullName evidence="1">Uncharacterized protein</fullName>
    </submittedName>
</protein>
<dbReference type="Proteomes" id="UP001596417">
    <property type="component" value="Unassembled WGS sequence"/>
</dbReference>
<keyword evidence="2" id="KW-1185">Reference proteome</keyword>
<gene>
    <name evidence="1" type="ORF">ACFQL7_03650</name>
</gene>
<dbReference type="EMBL" id="JBHTAX010000001">
    <property type="protein sequence ID" value="MFC7189031.1"/>
    <property type="molecule type" value="Genomic_DNA"/>
</dbReference>
<dbReference type="RefSeq" id="WP_264555178.1">
    <property type="nucleotide sequence ID" value="NZ_CP109979.1"/>
</dbReference>